<dbReference type="Proteomes" id="UP000002601">
    <property type="component" value="Chromosome"/>
</dbReference>
<keyword evidence="2" id="KW-1185">Reference proteome</keyword>
<sequence>MKISPEQIEALKLQQQQENKAKKVDGAAFGEFLNQEVQQGAAQKNSAASAPPVPGLQVNPLLQVQQAAQVQQTAQVSESEFVGKVEDLFGKLESYAQQLGSSGEGGLKQAYSTLEGIQGGVESLKKDWPGVQSENPELGSIVSELETVAVTEQIKFNRGDYV</sequence>
<evidence type="ECO:0000313" key="1">
    <source>
        <dbReference type="EMBL" id="ACS78251.1"/>
    </source>
</evidence>
<dbReference type="AlphaFoldDB" id="C6BVN7"/>
<reference evidence="1 2" key="1">
    <citation type="submission" date="2009-06" db="EMBL/GenBank/DDBJ databases">
        <title>Complete sequence of Desulfovibrio salexigens DSM 2638.</title>
        <authorList>
            <consortium name="US DOE Joint Genome Institute"/>
            <person name="Lucas S."/>
            <person name="Copeland A."/>
            <person name="Lapidus A."/>
            <person name="Glavina del Rio T."/>
            <person name="Tice H."/>
            <person name="Bruce D."/>
            <person name="Goodwin L."/>
            <person name="Pitluck S."/>
            <person name="Munk A.C."/>
            <person name="Brettin T."/>
            <person name="Detter J.C."/>
            <person name="Han C."/>
            <person name="Tapia R."/>
            <person name="Larimer F."/>
            <person name="Land M."/>
            <person name="Hauser L."/>
            <person name="Kyrpides N."/>
            <person name="Anderson I."/>
            <person name="Wall J.D."/>
            <person name="Arkin A.P."/>
            <person name="Dehal P."/>
            <person name="Chivian D."/>
            <person name="Giles B."/>
            <person name="Hazen T.C."/>
        </authorList>
    </citation>
    <scope>NUCLEOTIDE SEQUENCE [LARGE SCALE GENOMIC DNA]</scope>
    <source>
        <strain evidence="2">ATCC 14822 / DSM 2638 / NCIMB 8403 / VKM B-1763</strain>
    </source>
</reference>
<dbReference type="eggNOG" id="ENOG503325D">
    <property type="taxonomic scope" value="Bacteria"/>
</dbReference>
<proteinExistence type="predicted"/>
<dbReference type="RefSeq" id="WP_012765777.1">
    <property type="nucleotide sequence ID" value="NC_012881.1"/>
</dbReference>
<gene>
    <name evidence="1" type="ordered locus">Desal_0181</name>
</gene>
<dbReference type="KEGG" id="dsa:Desal_0181"/>
<dbReference type="EMBL" id="CP001649">
    <property type="protein sequence ID" value="ACS78251.1"/>
    <property type="molecule type" value="Genomic_DNA"/>
</dbReference>
<accession>C6BVN7</accession>
<dbReference type="OrthoDB" id="5518730at2"/>
<protein>
    <submittedName>
        <fullName evidence="1">Uncharacterized protein</fullName>
    </submittedName>
</protein>
<name>C6BVN7_MARSD</name>
<dbReference type="HOGENOM" id="CLU_137836_0_0_7"/>
<organism evidence="1 2">
    <name type="scientific">Maridesulfovibrio salexigens (strain ATCC 14822 / DSM 2638 / NCIMB 8403 / VKM B-1763)</name>
    <name type="common">Desulfovibrio salexigens</name>
    <dbReference type="NCBI Taxonomy" id="526222"/>
    <lineage>
        <taxon>Bacteria</taxon>
        <taxon>Pseudomonadati</taxon>
        <taxon>Thermodesulfobacteriota</taxon>
        <taxon>Desulfovibrionia</taxon>
        <taxon>Desulfovibrionales</taxon>
        <taxon>Desulfovibrionaceae</taxon>
        <taxon>Maridesulfovibrio</taxon>
    </lineage>
</organism>
<evidence type="ECO:0000313" key="2">
    <source>
        <dbReference type="Proteomes" id="UP000002601"/>
    </source>
</evidence>